<organism evidence="1 2">
    <name type="scientific">Devosia nanyangense</name>
    <dbReference type="NCBI Taxonomy" id="1228055"/>
    <lineage>
        <taxon>Bacteria</taxon>
        <taxon>Pseudomonadati</taxon>
        <taxon>Pseudomonadota</taxon>
        <taxon>Alphaproteobacteria</taxon>
        <taxon>Hyphomicrobiales</taxon>
        <taxon>Devosiaceae</taxon>
        <taxon>Devosia</taxon>
    </lineage>
</organism>
<dbReference type="AlphaFoldDB" id="A0A933L1B9"/>
<name>A0A933L1B9_9HYPH</name>
<dbReference type="Proteomes" id="UP000782610">
    <property type="component" value="Unassembled WGS sequence"/>
</dbReference>
<comment type="caution">
    <text evidence="1">The sequence shown here is derived from an EMBL/GenBank/DDBJ whole genome shotgun (WGS) entry which is preliminary data.</text>
</comment>
<dbReference type="EMBL" id="JACRAF010000010">
    <property type="protein sequence ID" value="MBI4920741.1"/>
    <property type="molecule type" value="Genomic_DNA"/>
</dbReference>
<reference evidence="1" key="1">
    <citation type="submission" date="2020-07" db="EMBL/GenBank/DDBJ databases">
        <title>Huge and variable diversity of episymbiotic CPR bacteria and DPANN archaea in groundwater ecosystems.</title>
        <authorList>
            <person name="He C.Y."/>
            <person name="Keren R."/>
            <person name="Whittaker M."/>
            <person name="Farag I.F."/>
            <person name="Doudna J."/>
            <person name="Cate J.H.D."/>
            <person name="Banfield J.F."/>
        </authorList>
    </citation>
    <scope>NUCLEOTIDE SEQUENCE</scope>
    <source>
        <strain evidence="1">NC_groundwater_1586_Pr3_B-0.1um_66_15</strain>
    </source>
</reference>
<proteinExistence type="predicted"/>
<gene>
    <name evidence="1" type="ORF">HY834_03260</name>
</gene>
<evidence type="ECO:0000313" key="2">
    <source>
        <dbReference type="Proteomes" id="UP000782610"/>
    </source>
</evidence>
<protein>
    <submittedName>
        <fullName evidence="1">Uncharacterized protein</fullName>
    </submittedName>
</protein>
<accession>A0A933L1B9</accession>
<sequence length="64" mass="6717">MTFVDDDLAYFEAGSLHALPTPTESGLLDTGNARIWYASFGAGGACVAYPRALAMVCRGEAVFA</sequence>
<evidence type="ECO:0000313" key="1">
    <source>
        <dbReference type="EMBL" id="MBI4920741.1"/>
    </source>
</evidence>